<dbReference type="EMBL" id="JAVIJP010000006">
    <property type="protein sequence ID" value="KAL3651219.1"/>
    <property type="molecule type" value="Genomic_DNA"/>
</dbReference>
<gene>
    <name evidence="2" type="ORF">CASFOL_004221</name>
</gene>
<evidence type="ECO:0000313" key="2">
    <source>
        <dbReference type="EMBL" id="KAL3651219.1"/>
    </source>
</evidence>
<comment type="caution">
    <text evidence="2">The sequence shown here is derived from an EMBL/GenBank/DDBJ whole genome shotgun (WGS) entry which is preliminary data.</text>
</comment>
<dbReference type="AlphaFoldDB" id="A0ABD3EDK2"/>
<dbReference type="Proteomes" id="UP001632038">
    <property type="component" value="Unassembled WGS sequence"/>
</dbReference>
<sequence length="198" mass="21595">MTLNTGAFHVTVSFRLAVAVHVYVSVKIHISVVAIVVGVTVAVTVTVDTVINVVVAIVIDIALALHGFVEENAEDNGVKNLKRNMEEISDVTLGPWIRLDKWIEFVPCSCGGKCSYQMMLLIKSGIMCYWKSPEENKLKFNIDAACDLKTYVVDGIIVMPQESGVSGVLRDGDGTILLGFMVGIAPVVQIEHRRVFCS</sequence>
<keyword evidence="1" id="KW-0812">Transmembrane</keyword>
<evidence type="ECO:0000313" key="3">
    <source>
        <dbReference type="Proteomes" id="UP001632038"/>
    </source>
</evidence>
<reference evidence="3" key="1">
    <citation type="journal article" date="2024" name="IScience">
        <title>Strigolactones Initiate the Formation of Haustorium-like Structures in Castilleja.</title>
        <authorList>
            <person name="Buerger M."/>
            <person name="Peterson D."/>
            <person name="Chory J."/>
        </authorList>
    </citation>
    <scope>NUCLEOTIDE SEQUENCE [LARGE SCALE GENOMIC DNA]</scope>
</reference>
<organism evidence="2 3">
    <name type="scientific">Castilleja foliolosa</name>
    <dbReference type="NCBI Taxonomy" id="1961234"/>
    <lineage>
        <taxon>Eukaryota</taxon>
        <taxon>Viridiplantae</taxon>
        <taxon>Streptophyta</taxon>
        <taxon>Embryophyta</taxon>
        <taxon>Tracheophyta</taxon>
        <taxon>Spermatophyta</taxon>
        <taxon>Magnoliopsida</taxon>
        <taxon>eudicotyledons</taxon>
        <taxon>Gunneridae</taxon>
        <taxon>Pentapetalae</taxon>
        <taxon>asterids</taxon>
        <taxon>lamiids</taxon>
        <taxon>Lamiales</taxon>
        <taxon>Orobanchaceae</taxon>
        <taxon>Pedicularideae</taxon>
        <taxon>Castillejinae</taxon>
        <taxon>Castilleja</taxon>
    </lineage>
</organism>
<name>A0ABD3EDK2_9LAMI</name>
<protein>
    <submittedName>
        <fullName evidence="2">Uncharacterized protein</fullName>
    </submittedName>
</protein>
<keyword evidence="1" id="KW-0472">Membrane</keyword>
<feature type="transmembrane region" description="Helical" evidence="1">
    <location>
        <begin position="20"/>
        <end position="43"/>
    </location>
</feature>
<keyword evidence="1" id="KW-1133">Transmembrane helix</keyword>
<feature type="transmembrane region" description="Helical" evidence="1">
    <location>
        <begin position="50"/>
        <end position="69"/>
    </location>
</feature>
<proteinExistence type="predicted"/>
<keyword evidence="3" id="KW-1185">Reference proteome</keyword>
<evidence type="ECO:0000256" key="1">
    <source>
        <dbReference type="SAM" id="Phobius"/>
    </source>
</evidence>
<accession>A0ABD3EDK2</accession>